<organism evidence="1 2">
    <name type="scientific">Bradyrhizobium diazoefficiens (strain JCM 10833 / BCRC 13528 / IAM 13628 / NBRC 14792 / USDA 110)</name>
    <dbReference type="NCBI Taxonomy" id="224911"/>
    <lineage>
        <taxon>Bacteria</taxon>
        <taxon>Pseudomonadati</taxon>
        <taxon>Pseudomonadota</taxon>
        <taxon>Alphaproteobacteria</taxon>
        <taxon>Hyphomicrobiales</taxon>
        <taxon>Nitrobacteraceae</taxon>
        <taxon>Bradyrhizobium</taxon>
    </lineage>
</organism>
<dbReference type="HOGENOM" id="CLU_2970305_0_0_5"/>
<proteinExistence type="predicted"/>
<gene>
    <name evidence="1" type="ordered locus">bsl3715</name>
</gene>
<dbReference type="AlphaFoldDB" id="Q89NW8"/>
<dbReference type="InParanoid" id="Q89NW8"/>
<evidence type="ECO:0000313" key="1">
    <source>
        <dbReference type="EMBL" id="BAC48980.1"/>
    </source>
</evidence>
<dbReference type="KEGG" id="bja:bsl3715"/>
<keyword evidence="2" id="KW-1185">Reference proteome</keyword>
<evidence type="ECO:0000313" key="2">
    <source>
        <dbReference type="Proteomes" id="UP000002526"/>
    </source>
</evidence>
<reference evidence="2" key="1">
    <citation type="journal article" date="2002" name="DNA Res.">
        <title>Complete genomic sequence of nitrogen-fixing symbiotic bacterium Bradyrhizobium japonicum USDA110.</title>
        <authorList>
            <person name="Kaneko T."/>
            <person name="Nakamura Y."/>
            <person name="Sato S."/>
            <person name="Minamisawa K."/>
            <person name="Uchiumi T."/>
            <person name="Sasamoto S."/>
            <person name="Watanabe A."/>
            <person name="Idesawa K."/>
            <person name="Iriguchi M."/>
            <person name="Kawashima K."/>
            <person name="Kohara M."/>
            <person name="Matsumoto M."/>
            <person name="Shimpo S."/>
            <person name="Tsuruoka H."/>
            <person name="Wada T."/>
            <person name="Yamada M."/>
            <person name="Tabata S."/>
        </authorList>
    </citation>
    <scope>NUCLEOTIDE SEQUENCE [LARGE SCALE GENOMIC DNA]</scope>
    <source>
        <strain evidence="2">JCM 10833 / BCRC 13528 / IAM 13628 / NBRC 14792 / USDA 110</strain>
    </source>
</reference>
<protein>
    <submittedName>
        <fullName evidence="1">Bsl3715 protein</fullName>
    </submittedName>
</protein>
<dbReference type="Proteomes" id="UP000002526">
    <property type="component" value="Chromosome"/>
</dbReference>
<dbReference type="EMBL" id="BA000040">
    <property type="protein sequence ID" value="BAC48980.1"/>
    <property type="molecule type" value="Genomic_DNA"/>
</dbReference>
<name>Q89NW8_BRADU</name>
<accession>Q89NW8</accession>
<sequence length="58" mass="6829">MMQPRAVCSMVQCAPVKFQYVVFPIFCFQLDALRILRNILQNFADRQTLLLPSNRRNI</sequence>
<dbReference type="EnsemblBacteria" id="BAC48980">
    <property type="protein sequence ID" value="BAC48980"/>
    <property type="gene ID" value="BAC48980"/>
</dbReference>